<dbReference type="eggNOG" id="KOG0653">
    <property type="taxonomic scope" value="Eukaryota"/>
</dbReference>
<dbReference type="GO" id="GO:0051301">
    <property type="term" value="P:cell division"/>
    <property type="evidence" value="ECO:0007669"/>
    <property type="project" value="UniProtKB-KW"/>
</dbReference>
<feature type="region of interest" description="Disordered" evidence="5">
    <location>
        <begin position="106"/>
        <end position="214"/>
    </location>
</feature>
<organism evidence="8 9">
    <name type="scientific">Thalassiosira oceanica</name>
    <name type="common">Marine diatom</name>
    <dbReference type="NCBI Taxonomy" id="159749"/>
    <lineage>
        <taxon>Eukaryota</taxon>
        <taxon>Sar</taxon>
        <taxon>Stramenopiles</taxon>
        <taxon>Ochrophyta</taxon>
        <taxon>Bacillariophyta</taxon>
        <taxon>Coscinodiscophyceae</taxon>
        <taxon>Thalassiosirophycidae</taxon>
        <taxon>Thalassiosirales</taxon>
        <taxon>Thalassiosiraceae</taxon>
        <taxon>Thalassiosira</taxon>
    </lineage>
</organism>
<dbReference type="PANTHER" id="PTHR10177">
    <property type="entry name" value="CYCLINS"/>
    <property type="match status" value="1"/>
</dbReference>
<feature type="compositionally biased region" description="Low complexity" evidence="5">
    <location>
        <begin position="193"/>
        <end position="202"/>
    </location>
</feature>
<reference evidence="8 9" key="1">
    <citation type="journal article" date="2012" name="Genome Biol.">
        <title>Genome and low-iron response of an oceanic diatom adapted to chronic iron limitation.</title>
        <authorList>
            <person name="Lommer M."/>
            <person name="Specht M."/>
            <person name="Roy A.S."/>
            <person name="Kraemer L."/>
            <person name="Andreson R."/>
            <person name="Gutowska M.A."/>
            <person name="Wolf J."/>
            <person name="Bergner S.V."/>
            <person name="Schilhabel M.B."/>
            <person name="Klostermeier U.C."/>
            <person name="Beiko R.G."/>
            <person name="Rosenstiel P."/>
            <person name="Hippler M."/>
            <person name="Laroche J."/>
        </authorList>
    </citation>
    <scope>NUCLEOTIDE SEQUENCE [LARGE SCALE GENOMIC DNA]</scope>
    <source>
        <strain evidence="8 9">CCMP1005</strain>
    </source>
</reference>
<evidence type="ECO:0000313" key="8">
    <source>
        <dbReference type="EMBL" id="EJK56213.1"/>
    </source>
</evidence>
<dbReference type="CDD" id="cd20537">
    <property type="entry name" value="CYCLIN_CCNO-like_rpt2"/>
    <property type="match status" value="1"/>
</dbReference>
<feature type="compositionally biased region" description="Basic and acidic residues" evidence="5">
    <location>
        <begin position="139"/>
        <end position="150"/>
    </location>
</feature>
<feature type="domain" description="Cyclin C-terminal" evidence="7">
    <location>
        <begin position="399"/>
        <end position="540"/>
    </location>
</feature>
<dbReference type="SMART" id="SM01332">
    <property type="entry name" value="Cyclin_C"/>
    <property type="match status" value="1"/>
</dbReference>
<dbReference type="AlphaFoldDB" id="K0RR48"/>
<accession>K0RR48</accession>
<dbReference type="SMART" id="SM00385">
    <property type="entry name" value="CYCLIN"/>
    <property type="match status" value="2"/>
</dbReference>
<evidence type="ECO:0000259" key="6">
    <source>
        <dbReference type="SMART" id="SM00385"/>
    </source>
</evidence>
<dbReference type="Pfam" id="PF02984">
    <property type="entry name" value="Cyclin_C"/>
    <property type="match status" value="1"/>
</dbReference>
<dbReference type="CDD" id="cd20507">
    <property type="entry name" value="CYCLIN_CCNB1-like_rpt1"/>
    <property type="match status" value="1"/>
</dbReference>
<dbReference type="OrthoDB" id="5590282at2759"/>
<evidence type="ECO:0008006" key="10">
    <source>
        <dbReference type="Google" id="ProtNLM"/>
    </source>
</evidence>
<feature type="compositionally biased region" description="Basic residues" evidence="5">
    <location>
        <begin position="119"/>
        <end position="133"/>
    </location>
</feature>
<dbReference type="FunFam" id="1.10.472.10:FF:000001">
    <property type="entry name" value="G2/mitotic-specific cyclin"/>
    <property type="match status" value="1"/>
</dbReference>
<evidence type="ECO:0000256" key="5">
    <source>
        <dbReference type="SAM" id="MobiDB-lite"/>
    </source>
</evidence>
<gene>
    <name evidence="8" type="ORF">THAOC_23946</name>
</gene>
<sequence>MPSRRRTDGKPSFAYFSVDYLLDDVCRPDEPTDFPDIFLLDATSHERSEEHGPNRRNLRNRAVCLASTEIEFFDIVLAGNQFWPLKWAFCSNRTKATSVLENVPAVGNQKENGGAGVTTRRKKSGRGLSKRSINKQPAKKSEGVKSEGVAKKKAPGRRKSVTKRTSSILSGAASKPGGRATKRRKTEEKPAARSRSVSSSSHGGKGGKRTKKVKTREVVVIKGGRDHIVPPGFRLEREGEDEEGKNWICGKIAHYDSKDKDPLQCREYVSELFQNLFDVESRHLAEIQPYIREQADITSNMRKILVDWIMVHMKFKLVPDTLFLCVQLIDRFLGREQVNRRNLQLVGITALLLAAKHEEIYPPQVRDLVYITDRAYDRQQVLDTEQTMLVALEWRISLPTANPFLHRFLSITGACKVTRHCSQYYLERSLLEHDMLVYRPSVVAASSVVLAINNTSLFEGDMEGRRNRKKSTRRKGFILMEYTRFDENELIDCASLIASKVAQDAEDEPEFDVTSGRALNAAKKKFAHRNYSKVSTEFNHPAPQEIRDILAMRKSTAKIDVLTVKKPRLKAKGRTRPVVSDLKLPGSISPLDG</sequence>
<dbReference type="InterPro" id="IPR013763">
    <property type="entry name" value="Cyclin-like_dom"/>
</dbReference>
<keyword evidence="2 4" id="KW-0195">Cyclin</keyword>
<name>K0RR48_THAOC</name>
<keyword evidence="9" id="KW-1185">Reference proteome</keyword>
<dbReference type="Proteomes" id="UP000266841">
    <property type="component" value="Unassembled WGS sequence"/>
</dbReference>
<feature type="domain" description="Cyclin-like" evidence="6">
    <location>
        <begin position="403"/>
        <end position="499"/>
    </location>
</feature>
<keyword evidence="1" id="KW-0132">Cell division</keyword>
<evidence type="ECO:0000313" key="9">
    <source>
        <dbReference type="Proteomes" id="UP000266841"/>
    </source>
</evidence>
<dbReference type="EMBL" id="AGNL01032114">
    <property type="protein sequence ID" value="EJK56213.1"/>
    <property type="molecule type" value="Genomic_DNA"/>
</dbReference>
<feature type="domain" description="Cyclin-like" evidence="6">
    <location>
        <begin position="307"/>
        <end position="390"/>
    </location>
</feature>
<protein>
    <recommendedName>
        <fullName evidence="10">Cyclin N-terminal domain-containing protein</fullName>
    </recommendedName>
</protein>
<dbReference type="Pfam" id="PF00134">
    <property type="entry name" value="Cyclin_N"/>
    <property type="match status" value="1"/>
</dbReference>
<dbReference type="InterPro" id="IPR036915">
    <property type="entry name" value="Cyclin-like_sf"/>
</dbReference>
<dbReference type="InterPro" id="IPR004367">
    <property type="entry name" value="Cyclin_C-dom"/>
</dbReference>
<evidence type="ECO:0000256" key="4">
    <source>
        <dbReference type="RuleBase" id="RU000383"/>
    </source>
</evidence>
<dbReference type="InterPro" id="IPR039361">
    <property type="entry name" value="Cyclin"/>
</dbReference>
<evidence type="ECO:0000259" key="7">
    <source>
        <dbReference type="SMART" id="SM01332"/>
    </source>
</evidence>
<evidence type="ECO:0000256" key="1">
    <source>
        <dbReference type="ARBA" id="ARBA00022618"/>
    </source>
</evidence>
<evidence type="ECO:0000256" key="2">
    <source>
        <dbReference type="ARBA" id="ARBA00023127"/>
    </source>
</evidence>
<feature type="compositionally biased region" description="Basic residues" evidence="5">
    <location>
        <begin position="151"/>
        <end position="162"/>
    </location>
</feature>
<feature type="compositionally biased region" description="Basic residues" evidence="5">
    <location>
        <begin position="205"/>
        <end position="214"/>
    </location>
</feature>
<comment type="similarity">
    <text evidence="4">Belongs to the cyclin family.</text>
</comment>
<evidence type="ECO:0000256" key="3">
    <source>
        <dbReference type="ARBA" id="ARBA00023306"/>
    </source>
</evidence>
<dbReference type="InterPro" id="IPR006671">
    <property type="entry name" value="Cyclin_N"/>
</dbReference>
<dbReference type="Gene3D" id="1.10.472.10">
    <property type="entry name" value="Cyclin-like"/>
    <property type="match status" value="2"/>
</dbReference>
<dbReference type="SUPFAM" id="SSF47954">
    <property type="entry name" value="Cyclin-like"/>
    <property type="match status" value="2"/>
</dbReference>
<comment type="caution">
    <text evidence="8">The sequence shown here is derived from an EMBL/GenBank/DDBJ whole genome shotgun (WGS) entry which is preliminary data.</text>
</comment>
<proteinExistence type="inferred from homology"/>
<keyword evidence="3" id="KW-0131">Cell cycle</keyword>